<reference evidence="7 8" key="1">
    <citation type="submission" date="2023-07" db="EMBL/GenBank/DDBJ databases">
        <title>Genomic Encyclopedia of Type Strains, Phase IV (KMG-IV): sequencing the most valuable type-strain genomes for metagenomic binning, comparative biology and taxonomic classification.</title>
        <authorList>
            <person name="Goeker M."/>
        </authorList>
    </citation>
    <scope>NUCLEOTIDE SEQUENCE [LARGE SCALE GENOMIC DNA]</scope>
    <source>
        <strain evidence="7 8">DSM 5896</strain>
    </source>
</reference>
<name>A0ABU0FNC7_9HYPH</name>
<sequence>MSRPMGLINFLWRVIQRYVAHDGYAMASHMALSTLTALFPFLIFVTALAGLVGTAGLQEEIVRLLFDSWPHSVASPIAEEVVNVLGSSHPGLVTLSAIIAVVLATNGIEAIRIGANRAYGLVETRSFWRCRLQSLVFVLVAALALITLALFVVLWPVMWRNALAYLPFLAAFAFVIELARYGITVVVLGGAIILIHLFLVASRPRFWTIWPGSLVTLGLWLAGGELFSLYITNFNTYSKLYAGLGGVFAALFFLWLVAVAFLLGAEINALLAEGRAERRARRRP</sequence>
<evidence type="ECO:0000256" key="1">
    <source>
        <dbReference type="ARBA" id="ARBA00004651"/>
    </source>
</evidence>
<protein>
    <submittedName>
        <fullName evidence="7">Membrane protein</fullName>
    </submittedName>
</protein>
<dbReference type="EMBL" id="JAUSVK010000001">
    <property type="protein sequence ID" value="MDQ0396118.1"/>
    <property type="molecule type" value="Genomic_DNA"/>
</dbReference>
<evidence type="ECO:0000256" key="3">
    <source>
        <dbReference type="ARBA" id="ARBA00022692"/>
    </source>
</evidence>
<keyword evidence="5 6" id="KW-0472">Membrane</keyword>
<organism evidence="7 8">
    <name type="scientific">Labrys monachus</name>
    <dbReference type="NCBI Taxonomy" id="217067"/>
    <lineage>
        <taxon>Bacteria</taxon>
        <taxon>Pseudomonadati</taxon>
        <taxon>Pseudomonadota</taxon>
        <taxon>Alphaproteobacteria</taxon>
        <taxon>Hyphomicrobiales</taxon>
        <taxon>Xanthobacteraceae</taxon>
        <taxon>Labrys</taxon>
    </lineage>
</organism>
<dbReference type="PIRSF" id="PIRSF035875">
    <property type="entry name" value="RNase_BN"/>
    <property type="match status" value="1"/>
</dbReference>
<keyword evidence="2" id="KW-1003">Cell membrane</keyword>
<keyword evidence="4 6" id="KW-1133">Transmembrane helix</keyword>
<evidence type="ECO:0000313" key="8">
    <source>
        <dbReference type="Proteomes" id="UP001237448"/>
    </source>
</evidence>
<feature type="transmembrane region" description="Helical" evidence="6">
    <location>
        <begin position="243"/>
        <end position="272"/>
    </location>
</feature>
<dbReference type="NCBIfam" id="TIGR00765">
    <property type="entry name" value="yihY_not_rbn"/>
    <property type="match status" value="1"/>
</dbReference>
<feature type="transmembrane region" description="Helical" evidence="6">
    <location>
        <begin position="35"/>
        <end position="57"/>
    </location>
</feature>
<dbReference type="InterPro" id="IPR017039">
    <property type="entry name" value="Virul_fac_BrkB"/>
</dbReference>
<feature type="transmembrane region" description="Helical" evidence="6">
    <location>
        <begin position="135"/>
        <end position="158"/>
    </location>
</feature>
<dbReference type="RefSeq" id="WP_307435902.1">
    <property type="nucleotide sequence ID" value="NZ_JAUSVK010000001.1"/>
</dbReference>
<feature type="transmembrane region" description="Helical" evidence="6">
    <location>
        <begin position="92"/>
        <end position="114"/>
    </location>
</feature>
<feature type="transmembrane region" description="Helical" evidence="6">
    <location>
        <begin position="178"/>
        <end position="200"/>
    </location>
</feature>
<dbReference type="Proteomes" id="UP001237448">
    <property type="component" value="Unassembled WGS sequence"/>
</dbReference>
<evidence type="ECO:0000256" key="6">
    <source>
        <dbReference type="SAM" id="Phobius"/>
    </source>
</evidence>
<gene>
    <name evidence="7" type="ORF">J3R73_005910</name>
</gene>
<keyword evidence="3 6" id="KW-0812">Transmembrane</keyword>
<dbReference type="PANTHER" id="PTHR30213">
    <property type="entry name" value="INNER MEMBRANE PROTEIN YHJD"/>
    <property type="match status" value="1"/>
</dbReference>
<feature type="transmembrane region" description="Helical" evidence="6">
    <location>
        <begin position="207"/>
        <end position="231"/>
    </location>
</feature>
<proteinExistence type="predicted"/>
<accession>A0ABU0FNC7</accession>
<comment type="subcellular location">
    <subcellularLocation>
        <location evidence="1">Cell membrane</location>
        <topology evidence="1">Multi-pass membrane protein</topology>
    </subcellularLocation>
</comment>
<evidence type="ECO:0000256" key="5">
    <source>
        <dbReference type="ARBA" id="ARBA00023136"/>
    </source>
</evidence>
<dbReference type="PANTHER" id="PTHR30213:SF0">
    <property type="entry name" value="UPF0761 MEMBRANE PROTEIN YIHY"/>
    <property type="match status" value="1"/>
</dbReference>
<evidence type="ECO:0000313" key="7">
    <source>
        <dbReference type="EMBL" id="MDQ0396118.1"/>
    </source>
</evidence>
<evidence type="ECO:0000256" key="4">
    <source>
        <dbReference type="ARBA" id="ARBA00022989"/>
    </source>
</evidence>
<dbReference type="Pfam" id="PF03631">
    <property type="entry name" value="Virul_fac_BrkB"/>
    <property type="match status" value="1"/>
</dbReference>
<evidence type="ECO:0000256" key="2">
    <source>
        <dbReference type="ARBA" id="ARBA00022475"/>
    </source>
</evidence>
<keyword evidence="8" id="KW-1185">Reference proteome</keyword>
<comment type="caution">
    <text evidence="7">The sequence shown here is derived from an EMBL/GenBank/DDBJ whole genome shotgun (WGS) entry which is preliminary data.</text>
</comment>